<feature type="transmembrane region" description="Helical" evidence="1">
    <location>
        <begin position="32"/>
        <end position="48"/>
    </location>
</feature>
<dbReference type="EnsemblPlants" id="Pp3c26_7870V3.1">
    <property type="protein sequence ID" value="PAC:32918330.CDS.1"/>
    <property type="gene ID" value="Pp3c26_7870"/>
</dbReference>
<reference evidence="3" key="3">
    <citation type="submission" date="2020-12" db="UniProtKB">
        <authorList>
            <consortium name="EnsemblPlants"/>
        </authorList>
    </citation>
    <scope>IDENTIFICATION</scope>
</reference>
<gene>
    <name evidence="2" type="ORF">PHYPA_030368</name>
</gene>
<dbReference type="Proteomes" id="UP000006727">
    <property type="component" value="Chromosome 26"/>
</dbReference>
<dbReference type="EMBL" id="ABEU02000026">
    <property type="protein sequence ID" value="PNR26887.1"/>
    <property type="molecule type" value="Genomic_DNA"/>
</dbReference>
<reference evidence="2 4" key="1">
    <citation type="journal article" date="2008" name="Science">
        <title>The Physcomitrella genome reveals evolutionary insights into the conquest of land by plants.</title>
        <authorList>
            <person name="Rensing S."/>
            <person name="Lang D."/>
            <person name="Zimmer A."/>
            <person name="Terry A."/>
            <person name="Salamov A."/>
            <person name="Shapiro H."/>
            <person name="Nishiyama T."/>
            <person name="Perroud P.-F."/>
            <person name="Lindquist E."/>
            <person name="Kamisugi Y."/>
            <person name="Tanahashi T."/>
            <person name="Sakakibara K."/>
            <person name="Fujita T."/>
            <person name="Oishi K."/>
            <person name="Shin-I T."/>
            <person name="Kuroki Y."/>
            <person name="Toyoda A."/>
            <person name="Suzuki Y."/>
            <person name="Hashimoto A."/>
            <person name="Yamaguchi K."/>
            <person name="Sugano A."/>
            <person name="Kohara Y."/>
            <person name="Fujiyama A."/>
            <person name="Anterola A."/>
            <person name="Aoki S."/>
            <person name="Ashton N."/>
            <person name="Barbazuk W.B."/>
            <person name="Barker E."/>
            <person name="Bennetzen J."/>
            <person name="Bezanilla M."/>
            <person name="Blankenship R."/>
            <person name="Cho S.H."/>
            <person name="Dutcher S."/>
            <person name="Estelle M."/>
            <person name="Fawcett J.A."/>
            <person name="Gundlach H."/>
            <person name="Hanada K."/>
            <person name="Heyl A."/>
            <person name="Hicks K.A."/>
            <person name="Hugh J."/>
            <person name="Lohr M."/>
            <person name="Mayer K."/>
            <person name="Melkozernov A."/>
            <person name="Murata T."/>
            <person name="Nelson D."/>
            <person name="Pils B."/>
            <person name="Prigge M."/>
            <person name="Reiss B."/>
            <person name="Renner T."/>
            <person name="Rombauts S."/>
            <person name="Rushton P."/>
            <person name="Sanderfoot A."/>
            <person name="Schween G."/>
            <person name="Shiu S.-H."/>
            <person name="Stueber K."/>
            <person name="Theodoulou F.L."/>
            <person name="Tu H."/>
            <person name="Van de Peer Y."/>
            <person name="Verrier P.J."/>
            <person name="Waters E."/>
            <person name="Wood A."/>
            <person name="Yang L."/>
            <person name="Cove D."/>
            <person name="Cuming A."/>
            <person name="Hasebe M."/>
            <person name="Lucas S."/>
            <person name="Mishler D.B."/>
            <person name="Reski R."/>
            <person name="Grigoriev I."/>
            <person name="Quatrano R.S."/>
            <person name="Boore J.L."/>
        </authorList>
    </citation>
    <scope>NUCLEOTIDE SEQUENCE [LARGE SCALE GENOMIC DNA]</scope>
    <source>
        <strain evidence="3 4">cv. Gransden 2004</strain>
    </source>
</reference>
<keyword evidence="1" id="KW-0812">Transmembrane</keyword>
<keyword evidence="1" id="KW-0472">Membrane</keyword>
<keyword evidence="1" id="KW-1133">Transmembrane helix</keyword>
<dbReference type="PaxDb" id="3218-PP1S217_75V6.1"/>
<protein>
    <submittedName>
        <fullName evidence="2 3">Uncharacterized protein</fullName>
    </submittedName>
</protein>
<accession>A0A2K1IC90</accession>
<evidence type="ECO:0000313" key="2">
    <source>
        <dbReference type="EMBL" id="PNR26887.1"/>
    </source>
</evidence>
<keyword evidence="4" id="KW-1185">Reference proteome</keyword>
<dbReference type="AlphaFoldDB" id="A0A2K1IC90"/>
<evidence type="ECO:0000313" key="3">
    <source>
        <dbReference type="EnsemblPlants" id="PAC:32918330.CDS.1"/>
    </source>
</evidence>
<dbReference type="InParanoid" id="A0A2K1IC90"/>
<name>A0A2K1IC90_PHYPA</name>
<organism evidence="2">
    <name type="scientific">Physcomitrium patens</name>
    <name type="common">Spreading-leaved earth moss</name>
    <name type="synonym">Physcomitrella patens</name>
    <dbReference type="NCBI Taxonomy" id="3218"/>
    <lineage>
        <taxon>Eukaryota</taxon>
        <taxon>Viridiplantae</taxon>
        <taxon>Streptophyta</taxon>
        <taxon>Embryophyta</taxon>
        <taxon>Bryophyta</taxon>
        <taxon>Bryophytina</taxon>
        <taxon>Bryopsida</taxon>
        <taxon>Funariidae</taxon>
        <taxon>Funariales</taxon>
        <taxon>Funariaceae</taxon>
        <taxon>Physcomitrium</taxon>
    </lineage>
</organism>
<reference evidence="2 4" key="2">
    <citation type="journal article" date="2018" name="Plant J.">
        <title>The Physcomitrella patens chromosome-scale assembly reveals moss genome structure and evolution.</title>
        <authorList>
            <person name="Lang D."/>
            <person name="Ullrich K.K."/>
            <person name="Murat F."/>
            <person name="Fuchs J."/>
            <person name="Jenkins J."/>
            <person name="Haas F.B."/>
            <person name="Piednoel M."/>
            <person name="Gundlach H."/>
            <person name="Van Bel M."/>
            <person name="Meyberg R."/>
            <person name="Vives C."/>
            <person name="Morata J."/>
            <person name="Symeonidi A."/>
            <person name="Hiss M."/>
            <person name="Muchero W."/>
            <person name="Kamisugi Y."/>
            <person name="Saleh O."/>
            <person name="Blanc G."/>
            <person name="Decker E.L."/>
            <person name="van Gessel N."/>
            <person name="Grimwood J."/>
            <person name="Hayes R.D."/>
            <person name="Graham S.W."/>
            <person name="Gunter L.E."/>
            <person name="McDaniel S.F."/>
            <person name="Hoernstein S.N.W."/>
            <person name="Larsson A."/>
            <person name="Li F.W."/>
            <person name="Perroud P.F."/>
            <person name="Phillips J."/>
            <person name="Ranjan P."/>
            <person name="Rokshar D.S."/>
            <person name="Rothfels C.J."/>
            <person name="Schneider L."/>
            <person name="Shu S."/>
            <person name="Stevenson D.W."/>
            <person name="Thummler F."/>
            <person name="Tillich M."/>
            <person name="Villarreal Aguilar J.C."/>
            <person name="Widiez T."/>
            <person name="Wong G.K."/>
            <person name="Wymore A."/>
            <person name="Zhang Y."/>
            <person name="Zimmer A.D."/>
            <person name="Quatrano R.S."/>
            <person name="Mayer K.F.X."/>
            <person name="Goodstein D."/>
            <person name="Casacuberta J.M."/>
            <person name="Vandepoele K."/>
            <person name="Reski R."/>
            <person name="Cuming A.C."/>
            <person name="Tuskan G.A."/>
            <person name="Maumus F."/>
            <person name="Salse J."/>
            <person name="Schmutz J."/>
            <person name="Rensing S.A."/>
        </authorList>
    </citation>
    <scope>NUCLEOTIDE SEQUENCE [LARGE SCALE GENOMIC DNA]</scope>
    <source>
        <strain evidence="3 4">cv. Gransden 2004</strain>
    </source>
</reference>
<sequence>MFVTLNKINYFFCILFMTTTQLYLSYSVAESLIVYFISFYLYYIVFVFEKYSLAQKMVHLSHTFCDNNTSSSSLYIKNVPGNK</sequence>
<dbReference type="Gramene" id="Pp3c26_7870V3.1">
    <property type="protein sequence ID" value="PAC:32918330.CDS.1"/>
    <property type="gene ID" value="Pp3c26_7870"/>
</dbReference>
<proteinExistence type="predicted"/>
<evidence type="ECO:0000256" key="1">
    <source>
        <dbReference type="SAM" id="Phobius"/>
    </source>
</evidence>
<evidence type="ECO:0000313" key="4">
    <source>
        <dbReference type="Proteomes" id="UP000006727"/>
    </source>
</evidence>